<feature type="transmembrane region" description="Helical" evidence="10">
    <location>
        <begin position="245"/>
        <end position="267"/>
    </location>
</feature>
<dbReference type="PANTHER" id="PTHR33989:SF4">
    <property type="entry name" value="PTS SYSTEM N,N'-DIACETYLCHITOBIOSE-SPECIFIC EIIC COMPONENT"/>
    <property type="match status" value="1"/>
</dbReference>
<dbReference type="NCBIfam" id="TIGR00410">
    <property type="entry name" value="lacE"/>
    <property type="match status" value="1"/>
</dbReference>
<evidence type="ECO:0000256" key="5">
    <source>
        <dbReference type="ARBA" id="ARBA00022692"/>
    </source>
</evidence>
<dbReference type="GO" id="GO:1901264">
    <property type="term" value="P:carbohydrate derivative transport"/>
    <property type="evidence" value="ECO:0007669"/>
    <property type="project" value="TreeGrafter"/>
</dbReference>
<dbReference type="InterPro" id="IPR003352">
    <property type="entry name" value="PTS_EIIC"/>
</dbReference>
<dbReference type="RefSeq" id="WP_072954907.1">
    <property type="nucleotide sequence ID" value="NZ_FQUH01000001.1"/>
</dbReference>
<evidence type="ECO:0000256" key="7">
    <source>
        <dbReference type="ARBA" id="ARBA00023136"/>
    </source>
</evidence>
<evidence type="ECO:0000313" key="12">
    <source>
        <dbReference type="EMBL" id="SHE49050.1"/>
    </source>
</evidence>
<dbReference type="Proteomes" id="UP000184159">
    <property type="component" value="Unassembled WGS sequence"/>
</dbReference>
<evidence type="ECO:0000256" key="2">
    <source>
        <dbReference type="ARBA" id="ARBA00022448"/>
    </source>
</evidence>
<reference evidence="13" key="1">
    <citation type="submission" date="2016-11" db="EMBL/GenBank/DDBJ databases">
        <authorList>
            <person name="Varghese N."/>
            <person name="Submissions S."/>
        </authorList>
    </citation>
    <scope>NUCLEOTIDE SEQUENCE [LARGE SCALE GENOMIC DNA]</scope>
    <source>
        <strain evidence="13">DSM 21264</strain>
    </source>
</reference>
<evidence type="ECO:0000256" key="3">
    <source>
        <dbReference type="ARBA" id="ARBA00022475"/>
    </source>
</evidence>
<evidence type="ECO:0000256" key="9">
    <source>
        <dbReference type="SAM" id="MobiDB-lite"/>
    </source>
</evidence>
<evidence type="ECO:0000256" key="4">
    <source>
        <dbReference type="ARBA" id="ARBA00022597"/>
    </source>
</evidence>
<evidence type="ECO:0000256" key="10">
    <source>
        <dbReference type="SAM" id="Phobius"/>
    </source>
</evidence>
<proteinExistence type="predicted"/>
<evidence type="ECO:0000256" key="6">
    <source>
        <dbReference type="ARBA" id="ARBA00022989"/>
    </source>
</evidence>
<evidence type="ECO:0000256" key="8">
    <source>
        <dbReference type="PIRNR" id="PIRNR006351"/>
    </source>
</evidence>
<dbReference type="InterPro" id="IPR004501">
    <property type="entry name" value="PTS_EIIC_3"/>
</dbReference>
<dbReference type="GO" id="GO:0008982">
    <property type="term" value="F:protein-N(PI)-phosphohistidine-sugar phosphotransferase activity"/>
    <property type="evidence" value="ECO:0007669"/>
    <property type="project" value="UniProtKB-UniRule"/>
</dbReference>
<dbReference type="Pfam" id="PF02378">
    <property type="entry name" value="PTS_EIIC"/>
    <property type="match status" value="1"/>
</dbReference>
<protein>
    <recommendedName>
        <fullName evidence="8">Permease IIC component</fullName>
    </recommendedName>
</protein>
<keyword evidence="4 8" id="KW-0762">Sugar transport</keyword>
<keyword evidence="7 8" id="KW-0472">Membrane</keyword>
<feature type="transmembrane region" description="Helical" evidence="10">
    <location>
        <begin position="25"/>
        <end position="49"/>
    </location>
</feature>
<dbReference type="PIRSF" id="PIRSF006351">
    <property type="entry name" value="PTS_EIIC-Cellobiose"/>
    <property type="match status" value="1"/>
</dbReference>
<feature type="transmembrane region" description="Helical" evidence="10">
    <location>
        <begin position="337"/>
        <end position="357"/>
    </location>
</feature>
<feature type="transmembrane region" description="Helical" evidence="10">
    <location>
        <begin position="219"/>
        <end position="238"/>
    </location>
</feature>
<dbReference type="GO" id="GO:0009401">
    <property type="term" value="P:phosphoenolpyruvate-dependent sugar phosphotransferase system"/>
    <property type="evidence" value="ECO:0007669"/>
    <property type="project" value="InterPro"/>
</dbReference>
<dbReference type="PROSITE" id="PS51105">
    <property type="entry name" value="PTS_EIIC_TYPE_3"/>
    <property type="match status" value="1"/>
</dbReference>
<feature type="domain" description="PTS EIIC type-3" evidence="11">
    <location>
        <begin position="9"/>
        <end position="405"/>
    </location>
</feature>
<comment type="function">
    <text evidence="8">The phosphoenolpyruvate-dependent sugar phosphotransferase system (PTS), a major carbohydrate active -transport system, catalyzes the phosphorylation of incoming sugar substrates concomitant with their translocation across the cell membrane.</text>
</comment>
<feature type="region of interest" description="Disordered" evidence="9">
    <location>
        <begin position="422"/>
        <end position="443"/>
    </location>
</feature>
<feature type="transmembrane region" description="Helical" evidence="10">
    <location>
        <begin position="69"/>
        <end position="90"/>
    </location>
</feature>
<dbReference type="EMBL" id="FQUH01000001">
    <property type="protein sequence ID" value="SHE49050.1"/>
    <property type="molecule type" value="Genomic_DNA"/>
</dbReference>
<dbReference type="PANTHER" id="PTHR33989">
    <property type="match status" value="1"/>
</dbReference>
<comment type="subcellular location">
    <subcellularLocation>
        <location evidence="1">Cell membrane</location>
        <topology evidence="1">Multi-pass membrane protein</topology>
    </subcellularLocation>
</comment>
<gene>
    <name evidence="12" type="ORF">SAMN02745781_00412</name>
</gene>
<accession>A0A1M4TX61</accession>
<feature type="transmembrane region" description="Helical" evidence="10">
    <location>
        <begin position="387"/>
        <end position="406"/>
    </location>
</feature>
<feature type="transmembrane region" description="Helical" evidence="10">
    <location>
        <begin position="102"/>
        <end position="120"/>
    </location>
</feature>
<name>A0A1M4TX61_VIBGA</name>
<dbReference type="InterPro" id="IPR004796">
    <property type="entry name" value="PTS_IIC_cello"/>
</dbReference>
<feature type="transmembrane region" description="Helical" evidence="10">
    <location>
        <begin position="176"/>
        <end position="199"/>
    </location>
</feature>
<keyword evidence="3 8" id="KW-1003">Cell membrane</keyword>
<sequence>MNIKNNSPLIKNINKYVNIIQTSKFVNGITGGMMAAMPITILGAFAALFLNLPIDAYKEFIASSGVATALKLIVMFTTNFLAVIFCVSIAGSYAKQHDEDPLFCAILAFICFFIVTPMDISPSGMPVIGMKWLGGFGIFTGIVVSMVSTRLYIYLRTKGFTIKMPNSVPPVVADSFSSLIPGFASVIFFTAISVIFQSTSFGSVHQFVYSFLQTPLEGVGGNIISILILWTFAQLLWFLGIHGTLVIYSVVLPIFTAMDATQLAAYAAGEALPNITGRAFVSTYTMSASAIGFTLLMMFASKSQHYKKLGKLTTIPALFGISEPLVFGTPLVFNFRFIIPFVSLNAICLTIAYFVTYIGLVPRVAGITPISGMPIILNGIMEGSWKIAVVQVFLVLVQIVCWYPFFRKADNESYLKECEEAKKDEDNISDTESSRLTKVNEGA</sequence>
<feature type="transmembrane region" description="Helical" evidence="10">
    <location>
        <begin position="279"/>
        <end position="300"/>
    </location>
</feature>
<organism evidence="12 13">
    <name type="scientific">Vibrio gazogenes DSM 21264 = NBRC 103151</name>
    <dbReference type="NCBI Taxonomy" id="1123492"/>
    <lineage>
        <taxon>Bacteria</taxon>
        <taxon>Pseudomonadati</taxon>
        <taxon>Pseudomonadota</taxon>
        <taxon>Gammaproteobacteria</taxon>
        <taxon>Vibrionales</taxon>
        <taxon>Vibrionaceae</taxon>
        <taxon>Vibrio</taxon>
    </lineage>
</organism>
<keyword evidence="2 8" id="KW-0813">Transport</keyword>
<feature type="transmembrane region" description="Helical" evidence="10">
    <location>
        <begin position="132"/>
        <end position="155"/>
    </location>
</feature>
<keyword evidence="5 10" id="KW-0812">Transmembrane</keyword>
<dbReference type="InterPro" id="IPR051088">
    <property type="entry name" value="PTS_Sugar-EIIC/EIIB"/>
</dbReference>
<dbReference type="AlphaFoldDB" id="A0A1M4TX61"/>
<keyword evidence="13" id="KW-1185">Reference proteome</keyword>
<dbReference type="GO" id="GO:0005886">
    <property type="term" value="C:plasma membrane"/>
    <property type="evidence" value="ECO:0007669"/>
    <property type="project" value="UniProtKB-SubCell"/>
</dbReference>
<evidence type="ECO:0000313" key="13">
    <source>
        <dbReference type="Proteomes" id="UP000184159"/>
    </source>
</evidence>
<evidence type="ECO:0000259" key="11">
    <source>
        <dbReference type="PROSITE" id="PS51105"/>
    </source>
</evidence>
<evidence type="ECO:0000256" key="1">
    <source>
        <dbReference type="ARBA" id="ARBA00004651"/>
    </source>
</evidence>
<keyword evidence="6 10" id="KW-1133">Transmembrane helix</keyword>